<dbReference type="EMBL" id="AVOT02028426">
    <property type="protein sequence ID" value="MBW0520917.1"/>
    <property type="molecule type" value="Genomic_DNA"/>
</dbReference>
<feature type="compositionally biased region" description="Low complexity" evidence="1">
    <location>
        <begin position="432"/>
        <end position="442"/>
    </location>
</feature>
<proteinExistence type="predicted"/>
<dbReference type="Proteomes" id="UP000765509">
    <property type="component" value="Unassembled WGS sequence"/>
</dbReference>
<feature type="region of interest" description="Disordered" evidence="1">
    <location>
        <begin position="680"/>
        <end position="705"/>
    </location>
</feature>
<reference evidence="2" key="1">
    <citation type="submission" date="2021-03" db="EMBL/GenBank/DDBJ databases">
        <title>Draft genome sequence of rust myrtle Austropuccinia psidii MF-1, a brazilian biotype.</title>
        <authorList>
            <person name="Quecine M.C."/>
            <person name="Pachon D.M.R."/>
            <person name="Bonatelli M.L."/>
            <person name="Correr F.H."/>
            <person name="Franceschini L.M."/>
            <person name="Leite T.F."/>
            <person name="Margarido G.R.A."/>
            <person name="Almeida C.A."/>
            <person name="Ferrarezi J.A."/>
            <person name="Labate C.A."/>
        </authorList>
    </citation>
    <scope>NUCLEOTIDE SEQUENCE</scope>
    <source>
        <strain evidence="2">MF-1</strain>
    </source>
</reference>
<gene>
    <name evidence="2" type="ORF">O181_060632</name>
</gene>
<organism evidence="2 3">
    <name type="scientific">Austropuccinia psidii MF-1</name>
    <dbReference type="NCBI Taxonomy" id="1389203"/>
    <lineage>
        <taxon>Eukaryota</taxon>
        <taxon>Fungi</taxon>
        <taxon>Dikarya</taxon>
        <taxon>Basidiomycota</taxon>
        <taxon>Pucciniomycotina</taxon>
        <taxon>Pucciniomycetes</taxon>
        <taxon>Pucciniales</taxon>
        <taxon>Sphaerophragmiaceae</taxon>
        <taxon>Austropuccinia</taxon>
    </lineage>
</organism>
<keyword evidence="3" id="KW-1185">Reference proteome</keyword>
<feature type="compositionally biased region" description="Polar residues" evidence="1">
    <location>
        <begin position="745"/>
        <end position="755"/>
    </location>
</feature>
<dbReference type="AlphaFoldDB" id="A0A9Q3HYL7"/>
<evidence type="ECO:0000313" key="2">
    <source>
        <dbReference type="EMBL" id="MBW0520917.1"/>
    </source>
</evidence>
<protein>
    <submittedName>
        <fullName evidence="2">Uncharacterized protein</fullName>
    </submittedName>
</protein>
<feature type="region of interest" description="Disordered" evidence="1">
    <location>
        <begin position="430"/>
        <end position="463"/>
    </location>
</feature>
<sequence length="916" mass="103069">MIIPLVGIDTIKTLSNNFLDQLPLLPPSFHFKLSHTVHQTQWYKQASELITEGSLHSCTDSLKQTVSSKANLGHSLAEKVATFSQFKKPSFHSLQARLPSSQPNTHYFQSISLSTAPQSHQGFSPQIIDLASLHAPTPSSGLPYSPNLNSFSVSHPLSRPLSDHHSGILNNAFHTKRAEASPKRSLDSSSDVSPQLGANWPRLSKKVARSYTVSDINSQAIISALIGLSTIMIMGSFVIYQNFYKKRKLNRSLDIQRKVSALNLTQPNMTQSLPELNTQHFQPSLPPAALTTSYFPTFETVQQRNSKMASSNPHHTFNKENIRQDWHHFHRQLSNELVKNSSRLGCVESEKTVLQNSCYYQPEASASRISQSAPTPRDPDYVIVNQASRIRSFVGILGFDYAQTTAEPSVMFAPQSARRLSSHRFSFKPRKSSLSIDSDGSSKPLPIRRKKSAYGMGDDSEPEEDEYCESLQQTFKQAINDVEFFEPYPLYAQAHQVLPPNTHDPTGEFWRRSSFDQTAKNIMHPIEASHILKAKSSEFDFSNFSRKQQASTENQSLDPTKRLSFIFGQGAHLPQNDIFPSQVPRVPPFAFRKSHRYSSSTPNARNSAHFSKSRKLSLEEWKAWNPELQMNAIEAAFQASNPVPCLAQIMGPEQTHLVRPLASEKLDGRPIETKPIVLRQKPKTRSSSVTLASSSFYPEQDPWRSENVTQTPWDNLLSNNGSQIILHRTSSLGPRSDDLHHKSYLSKSLPRSSRLNKSEEARLLTQPTWIRSKGRIRRIVVSRSKRFSRDIHDLAQSFHSPTKRHSIPTTLPHVKSFFSKSKPTKRMTIHSAFNITEPYTGSSGSLPSHNSWRASSYGDRDINRYSLPALPRKVNVESQGSEIKWQSRLNSVGSFEDGLDLCVGKLKLIVTNPDED</sequence>
<evidence type="ECO:0000256" key="1">
    <source>
        <dbReference type="SAM" id="MobiDB-lite"/>
    </source>
</evidence>
<name>A0A9Q3HYL7_9BASI</name>
<feature type="compositionally biased region" description="Low complexity" evidence="1">
    <location>
        <begin position="686"/>
        <end position="695"/>
    </location>
</feature>
<comment type="caution">
    <text evidence="2">The sequence shown here is derived from an EMBL/GenBank/DDBJ whole genome shotgun (WGS) entry which is preliminary data.</text>
</comment>
<feature type="region of interest" description="Disordered" evidence="1">
    <location>
        <begin position="736"/>
        <end position="758"/>
    </location>
</feature>
<evidence type="ECO:0000313" key="3">
    <source>
        <dbReference type="Proteomes" id="UP000765509"/>
    </source>
</evidence>
<accession>A0A9Q3HYL7</accession>